<dbReference type="STRING" id="88036.D8R1A1"/>
<protein>
    <submittedName>
        <fullName evidence="2">Uncharacterized protein</fullName>
    </submittedName>
</protein>
<keyword evidence="1" id="KW-0812">Transmembrane</keyword>
<dbReference type="AlphaFoldDB" id="D8R1A1"/>
<evidence type="ECO:0000313" key="2">
    <source>
        <dbReference type="EMBL" id="EFJ34235.1"/>
    </source>
</evidence>
<reference evidence="2 3" key="1">
    <citation type="journal article" date="2011" name="Science">
        <title>The Selaginella genome identifies genetic changes associated with the evolution of vascular plants.</title>
        <authorList>
            <person name="Banks J.A."/>
            <person name="Nishiyama T."/>
            <person name="Hasebe M."/>
            <person name="Bowman J.L."/>
            <person name="Gribskov M."/>
            <person name="dePamphilis C."/>
            <person name="Albert V.A."/>
            <person name="Aono N."/>
            <person name="Aoyama T."/>
            <person name="Ambrose B.A."/>
            <person name="Ashton N.W."/>
            <person name="Axtell M.J."/>
            <person name="Barker E."/>
            <person name="Barker M.S."/>
            <person name="Bennetzen J.L."/>
            <person name="Bonawitz N.D."/>
            <person name="Chapple C."/>
            <person name="Cheng C."/>
            <person name="Correa L.G."/>
            <person name="Dacre M."/>
            <person name="DeBarry J."/>
            <person name="Dreyer I."/>
            <person name="Elias M."/>
            <person name="Engstrom E.M."/>
            <person name="Estelle M."/>
            <person name="Feng L."/>
            <person name="Finet C."/>
            <person name="Floyd S.K."/>
            <person name="Frommer W.B."/>
            <person name="Fujita T."/>
            <person name="Gramzow L."/>
            <person name="Gutensohn M."/>
            <person name="Harholt J."/>
            <person name="Hattori M."/>
            <person name="Heyl A."/>
            <person name="Hirai T."/>
            <person name="Hiwatashi Y."/>
            <person name="Ishikawa M."/>
            <person name="Iwata M."/>
            <person name="Karol K.G."/>
            <person name="Koehler B."/>
            <person name="Kolukisaoglu U."/>
            <person name="Kubo M."/>
            <person name="Kurata T."/>
            <person name="Lalonde S."/>
            <person name="Li K."/>
            <person name="Li Y."/>
            <person name="Litt A."/>
            <person name="Lyons E."/>
            <person name="Manning G."/>
            <person name="Maruyama T."/>
            <person name="Michael T.P."/>
            <person name="Mikami K."/>
            <person name="Miyazaki S."/>
            <person name="Morinaga S."/>
            <person name="Murata T."/>
            <person name="Mueller-Roeber B."/>
            <person name="Nelson D.R."/>
            <person name="Obara M."/>
            <person name="Oguri Y."/>
            <person name="Olmstead R.G."/>
            <person name="Onodera N."/>
            <person name="Petersen B.L."/>
            <person name="Pils B."/>
            <person name="Prigge M."/>
            <person name="Rensing S.A."/>
            <person name="Riano-Pachon D.M."/>
            <person name="Roberts A.W."/>
            <person name="Sato Y."/>
            <person name="Scheller H.V."/>
            <person name="Schulz B."/>
            <person name="Schulz C."/>
            <person name="Shakirov E.V."/>
            <person name="Shibagaki N."/>
            <person name="Shinohara N."/>
            <person name="Shippen D.E."/>
            <person name="Soerensen I."/>
            <person name="Sotooka R."/>
            <person name="Sugimoto N."/>
            <person name="Sugita M."/>
            <person name="Sumikawa N."/>
            <person name="Tanurdzic M."/>
            <person name="Theissen G."/>
            <person name="Ulvskov P."/>
            <person name="Wakazuki S."/>
            <person name="Weng J.K."/>
            <person name="Willats W.W."/>
            <person name="Wipf D."/>
            <person name="Wolf P.G."/>
            <person name="Yang L."/>
            <person name="Zimmer A.D."/>
            <person name="Zhu Q."/>
            <person name="Mitros T."/>
            <person name="Hellsten U."/>
            <person name="Loque D."/>
            <person name="Otillar R."/>
            <person name="Salamov A."/>
            <person name="Schmutz J."/>
            <person name="Shapiro H."/>
            <person name="Lindquist E."/>
            <person name="Lucas S."/>
            <person name="Rokhsar D."/>
            <person name="Grigoriev I.V."/>
        </authorList>
    </citation>
    <scope>NUCLEOTIDE SEQUENCE [LARGE SCALE GENOMIC DNA]</scope>
</reference>
<dbReference type="KEGG" id="smo:SELMODRAFT_439212"/>
<sequence>MACTKTTSPSLRRCRRNFGASENPRYNYKGSSSTFGQEGVFCRPLREKLVLGSREKPSQAISEAFELLSKLGPGCSDLTRYTGEVLPVVLLQSRHSDEGEALQILRNGTESLLTGGSEGKLTFVYQRLGLINALRAICDACCRCYQLIAYSLYKDDVCDRQETRKSEWQFYYLWAIPLVDQLVQLSKSVWSDLTTDEQNLKCKWKTEPFKLSFGTSHGICAVEARVTVRLQRFHHQMLSKAGCASLVPDPLYSTHFLIVFHHDWILCGKKSTSYWKVLAGANGLTSEQPAISKAAIFASGLVTHFIPDEMLNHLIHGVSDLADWSSHNGLNDKVDYTHEDTMSKSVSRRLRLETRTRFTVVIRAIAAIADPALIPLVLPLLKSPIVSDEAFRTMVVLTGLVTAVPRHLTKILVSLFSLQVYLDNEKGVIHTVITTGIIVEQVLFLTAYFVSCHGRVSKQHSRNTIGFVYPLFEWRQSC</sequence>
<dbReference type="Gramene" id="EFJ34235">
    <property type="protein sequence ID" value="EFJ34235"/>
    <property type="gene ID" value="SELMODRAFT_439212"/>
</dbReference>
<feature type="transmembrane region" description="Helical" evidence="1">
    <location>
        <begin position="428"/>
        <end position="450"/>
    </location>
</feature>
<evidence type="ECO:0000256" key="1">
    <source>
        <dbReference type="SAM" id="Phobius"/>
    </source>
</evidence>
<dbReference type="Proteomes" id="UP000001514">
    <property type="component" value="Unassembled WGS sequence"/>
</dbReference>
<keyword evidence="1" id="KW-0472">Membrane</keyword>
<keyword evidence="3" id="KW-1185">Reference proteome</keyword>
<keyword evidence="1" id="KW-1133">Transmembrane helix</keyword>
<evidence type="ECO:0000313" key="3">
    <source>
        <dbReference type="Proteomes" id="UP000001514"/>
    </source>
</evidence>
<dbReference type="EMBL" id="GL377570">
    <property type="protein sequence ID" value="EFJ34235.1"/>
    <property type="molecule type" value="Genomic_DNA"/>
</dbReference>
<dbReference type="InParanoid" id="D8R1A1"/>
<dbReference type="HOGENOM" id="CLU_571615_0_0_1"/>
<gene>
    <name evidence="2" type="ORF">SELMODRAFT_439212</name>
</gene>
<organism evidence="3">
    <name type="scientific">Selaginella moellendorffii</name>
    <name type="common">Spikemoss</name>
    <dbReference type="NCBI Taxonomy" id="88036"/>
    <lineage>
        <taxon>Eukaryota</taxon>
        <taxon>Viridiplantae</taxon>
        <taxon>Streptophyta</taxon>
        <taxon>Embryophyta</taxon>
        <taxon>Tracheophyta</taxon>
        <taxon>Lycopodiopsida</taxon>
        <taxon>Selaginellales</taxon>
        <taxon>Selaginellaceae</taxon>
        <taxon>Selaginella</taxon>
    </lineage>
</organism>
<proteinExistence type="predicted"/>
<feature type="transmembrane region" description="Helical" evidence="1">
    <location>
        <begin position="358"/>
        <end position="378"/>
    </location>
</feature>
<accession>D8R1A1</accession>
<name>D8R1A1_SELML</name>